<dbReference type="SUPFAM" id="SSF48208">
    <property type="entry name" value="Six-hairpin glycosidases"/>
    <property type="match status" value="1"/>
</dbReference>
<evidence type="ECO:0000259" key="4">
    <source>
        <dbReference type="Pfam" id="PF17389"/>
    </source>
</evidence>
<dbReference type="Pfam" id="PF17390">
    <property type="entry name" value="Bac_rhamnosid_C"/>
    <property type="match status" value="1"/>
</dbReference>
<dbReference type="EC" id="3.2.1.40" evidence="2"/>
<protein>
    <recommendedName>
        <fullName evidence="2">alpha-L-rhamnosidase</fullName>
        <ecNumber evidence="2">3.2.1.40</ecNumber>
    </recommendedName>
</protein>
<reference evidence="6 7" key="1">
    <citation type="submission" date="2019-02" db="EMBL/GenBank/DDBJ databases">
        <title>Isolation and identification of novel species under the genus Muribaculum.</title>
        <authorList>
            <person name="Miyake S."/>
            <person name="Ding Y."/>
            <person name="Low A."/>
            <person name="Soh M."/>
            <person name="Seedorf H."/>
        </authorList>
    </citation>
    <scope>NUCLEOTIDE SEQUENCE [LARGE SCALE GENOMIC DNA]</scope>
    <source>
        <strain evidence="6 7">TLL-A4</strain>
    </source>
</reference>
<evidence type="ECO:0000313" key="6">
    <source>
        <dbReference type="EMBL" id="QCD35140.1"/>
    </source>
</evidence>
<dbReference type="InterPro" id="IPR016007">
    <property type="entry name" value="Alpha_rhamnosid"/>
</dbReference>
<dbReference type="EMBL" id="CP039393">
    <property type="protein sequence ID" value="QCD35140.1"/>
    <property type="molecule type" value="Genomic_DNA"/>
</dbReference>
<gene>
    <name evidence="6" type="ORF">E7746_04205</name>
</gene>
<evidence type="ECO:0000256" key="1">
    <source>
        <dbReference type="ARBA" id="ARBA00001445"/>
    </source>
</evidence>
<evidence type="ECO:0000259" key="5">
    <source>
        <dbReference type="Pfam" id="PF17390"/>
    </source>
</evidence>
<proteinExistence type="predicted"/>
<dbReference type="InterPro" id="IPR008928">
    <property type="entry name" value="6-hairpin_glycosidase_sf"/>
</dbReference>
<dbReference type="Pfam" id="PF17389">
    <property type="entry name" value="Bac_rhamnosid6H"/>
    <property type="match status" value="1"/>
</dbReference>
<organism evidence="6 7">
    <name type="scientific">Muribaculum gordoncarteri</name>
    <dbReference type="NCBI Taxonomy" id="2530390"/>
    <lineage>
        <taxon>Bacteria</taxon>
        <taxon>Pseudomonadati</taxon>
        <taxon>Bacteroidota</taxon>
        <taxon>Bacteroidia</taxon>
        <taxon>Bacteroidales</taxon>
        <taxon>Muribaculaceae</taxon>
        <taxon>Muribaculum</taxon>
    </lineage>
</organism>
<comment type="catalytic activity">
    <reaction evidence="1">
        <text>Hydrolysis of terminal non-reducing alpha-L-rhamnose residues in alpha-L-rhamnosides.</text>
        <dbReference type="EC" id="3.2.1.40"/>
    </reaction>
</comment>
<keyword evidence="3" id="KW-0378">Hydrolase</keyword>
<sequence length="259" mass="29527">MFNKYRDERIRMFNDIYIDPITHKTRFSSFIAEREGELVDIQTSYALPLQFGLVDKFHRKEFIANFRNTLTRNNVTDSGIECEPYSLMTGFIGTAWINQALSSSGNSYDAYKLLTQEEYPSWIYPINQGATTVWERLNSYTHKDGFGSNNSMNSFNHYSFGAIGAWLINNSIGITRDEEAPGFRHFYLCPEVDPSNSISYASGYFESPYGRIESSWTKDGDNVKCHFMVPANTSATLIINGKKIAELLPGRHNLSLPIK</sequence>
<feature type="domain" description="Alpha-L-rhamnosidase C-terminal" evidence="5">
    <location>
        <begin position="178"/>
        <end position="243"/>
    </location>
</feature>
<evidence type="ECO:0000313" key="7">
    <source>
        <dbReference type="Proteomes" id="UP000297031"/>
    </source>
</evidence>
<dbReference type="KEGG" id="mgod:E7746_04205"/>
<keyword evidence="7" id="KW-1185">Reference proteome</keyword>
<dbReference type="Proteomes" id="UP000297031">
    <property type="component" value="Chromosome"/>
</dbReference>
<dbReference type="OrthoDB" id="9766741at2"/>
<feature type="domain" description="Alpha-L-rhamnosidase six-hairpin glycosidase" evidence="4">
    <location>
        <begin position="30"/>
        <end position="170"/>
    </location>
</feature>
<dbReference type="GO" id="GO:0005975">
    <property type="term" value="P:carbohydrate metabolic process"/>
    <property type="evidence" value="ECO:0007669"/>
    <property type="project" value="InterPro"/>
</dbReference>
<evidence type="ECO:0000256" key="3">
    <source>
        <dbReference type="ARBA" id="ARBA00022801"/>
    </source>
</evidence>
<evidence type="ECO:0000256" key="2">
    <source>
        <dbReference type="ARBA" id="ARBA00012652"/>
    </source>
</evidence>
<dbReference type="Gene3D" id="1.50.10.10">
    <property type="match status" value="1"/>
</dbReference>
<dbReference type="PANTHER" id="PTHR33307">
    <property type="entry name" value="ALPHA-RHAMNOSIDASE (EUROFUNG)"/>
    <property type="match status" value="1"/>
</dbReference>
<name>A0A4P7VE35_9BACT</name>
<dbReference type="Gene3D" id="2.60.420.10">
    <property type="entry name" value="Maltose phosphorylase, domain 3"/>
    <property type="match status" value="1"/>
</dbReference>
<dbReference type="InterPro" id="IPR012341">
    <property type="entry name" value="6hp_glycosidase-like_sf"/>
</dbReference>
<dbReference type="AlphaFoldDB" id="A0A4P7VE35"/>
<dbReference type="InterPro" id="IPR035398">
    <property type="entry name" value="Bac_rhamnosid_C"/>
</dbReference>
<dbReference type="InterPro" id="IPR035396">
    <property type="entry name" value="Bac_rhamnosid6H"/>
</dbReference>
<dbReference type="GO" id="GO:0030596">
    <property type="term" value="F:alpha-L-rhamnosidase activity"/>
    <property type="evidence" value="ECO:0007669"/>
    <property type="project" value="UniProtKB-EC"/>
</dbReference>
<accession>A0A4P7VE35</accession>
<dbReference type="PANTHER" id="PTHR33307:SF6">
    <property type="entry name" value="ALPHA-RHAMNOSIDASE (EUROFUNG)-RELATED"/>
    <property type="match status" value="1"/>
</dbReference>